<evidence type="ECO:0000256" key="7">
    <source>
        <dbReference type="SAM" id="Phobius"/>
    </source>
</evidence>
<evidence type="ECO:0000313" key="9">
    <source>
        <dbReference type="EMBL" id="MDE5413207.1"/>
    </source>
</evidence>
<dbReference type="PANTHER" id="PTHR43840">
    <property type="entry name" value="MITOCHONDRIAL METAL TRANSPORTER 1-RELATED"/>
    <property type="match status" value="1"/>
</dbReference>
<keyword evidence="4 7" id="KW-0812">Transmembrane</keyword>
<dbReference type="InterPro" id="IPR050291">
    <property type="entry name" value="CDF_Transporter"/>
</dbReference>
<accession>A0ABT5VCY7</accession>
<evidence type="ECO:0000256" key="4">
    <source>
        <dbReference type="ARBA" id="ARBA00022692"/>
    </source>
</evidence>
<keyword evidence="10" id="KW-1185">Reference proteome</keyword>
<evidence type="ECO:0000256" key="2">
    <source>
        <dbReference type="ARBA" id="ARBA00008114"/>
    </source>
</evidence>
<dbReference type="Proteomes" id="UP001148125">
    <property type="component" value="Unassembled WGS sequence"/>
</dbReference>
<evidence type="ECO:0000256" key="3">
    <source>
        <dbReference type="ARBA" id="ARBA00022448"/>
    </source>
</evidence>
<dbReference type="RefSeq" id="WP_275117832.1">
    <property type="nucleotide sequence ID" value="NZ_JAOTPO010000004.1"/>
</dbReference>
<evidence type="ECO:0000256" key="1">
    <source>
        <dbReference type="ARBA" id="ARBA00004141"/>
    </source>
</evidence>
<proteinExistence type="inferred from homology"/>
<keyword evidence="5 7" id="KW-1133">Transmembrane helix</keyword>
<dbReference type="NCBIfam" id="TIGR01297">
    <property type="entry name" value="CDF"/>
    <property type="match status" value="1"/>
</dbReference>
<gene>
    <name evidence="9" type="ORF">N7Z68_07395</name>
</gene>
<comment type="similarity">
    <text evidence="2">Belongs to the cation diffusion facilitator (CDF) transporter (TC 2.A.4) family.</text>
</comment>
<feature type="domain" description="Cation efflux protein transmembrane" evidence="8">
    <location>
        <begin position="12"/>
        <end position="206"/>
    </location>
</feature>
<feature type="transmembrane region" description="Helical" evidence="7">
    <location>
        <begin position="80"/>
        <end position="101"/>
    </location>
</feature>
<evidence type="ECO:0000256" key="5">
    <source>
        <dbReference type="ARBA" id="ARBA00022989"/>
    </source>
</evidence>
<dbReference type="Gene3D" id="1.20.1510.10">
    <property type="entry name" value="Cation efflux protein transmembrane domain"/>
    <property type="match status" value="1"/>
</dbReference>
<keyword evidence="3" id="KW-0813">Transport</keyword>
<dbReference type="InterPro" id="IPR002524">
    <property type="entry name" value="Cation_efflux"/>
</dbReference>
<feature type="transmembrane region" description="Helical" evidence="7">
    <location>
        <begin position="38"/>
        <end position="59"/>
    </location>
</feature>
<dbReference type="Pfam" id="PF01545">
    <property type="entry name" value="Cation_efflux"/>
    <property type="match status" value="1"/>
</dbReference>
<sequence>MHSDYALEKKLLKISVYGAVMFAVTGVVWGYLISSQMVMFDGLYSLISVMLSLMSLFAAQFIQKRDTKKFPFGKEVLEPLVIIIKYAVILILCLVAVVSALEALVSGGRETNIGSALLYSILSTVACWGVFVYLKKQKQGSGLIQAEANQWRMDMVLSAAVLVGFFIAALLSYTRFTFLTPYIDPLMVLLSAGFFLKVPIVEIAKASKEVLEMAPDQLIQKKFKSVIDSIQAQYQIEDSMLRMSKVGGKLFIEVDFILNEQSKVKTVAEQDLIREEINKRTKDLRYKKWLTVSFTNDRKWVNG</sequence>
<evidence type="ECO:0000313" key="10">
    <source>
        <dbReference type="Proteomes" id="UP001148125"/>
    </source>
</evidence>
<name>A0ABT5VCY7_9BACI</name>
<comment type="subcellular location">
    <subcellularLocation>
        <location evidence="1">Membrane</location>
        <topology evidence="1">Multi-pass membrane protein</topology>
    </subcellularLocation>
</comment>
<dbReference type="EMBL" id="JAOTPO010000004">
    <property type="protein sequence ID" value="MDE5413207.1"/>
    <property type="molecule type" value="Genomic_DNA"/>
</dbReference>
<dbReference type="InterPro" id="IPR058533">
    <property type="entry name" value="Cation_efflux_TM"/>
</dbReference>
<feature type="transmembrane region" description="Helical" evidence="7">
    <location>
        <begin position="12"/>
        <end position="32"/>
    </location>
</feature>
<comment type="caution">
    <text evidence="9">The sequence shown here is derived from an EMBL/GenBank/DDBJ whole genome shotgun (WGS) entry which is preliminary data.</text>
</comment>
<organism evidence="9 10">
    <name type="scientific">Alkalihalobacterium chitinilyticum</name>
    <dbReference type="NCBI Taxonomy" id="2980103"/>
    <lineage>
        <taxon>Bacteria</taxon>
        <taxon>Bacillati</taxon>
        <taxon>Bacillota</taxon>
        <taxon>Bacilli</taxon>
        <taxon>Bacillales</taxon>
        <taxon>Bacillaceae</taxon>
        <taxon>Alkalihalobacterium</taxon>
    </lineage>
</organism>
<feature type="transmembrane region" description="Helical" evidence="7">
    <location>
        <begin position="113"/>
        <end position="134"/>
    </location>
</feature>
<dbReference type="InterPro" id="IPR027469">
    <property type="entry name" value="Cation_efflux_TMD_sf"/>
</dbReference>
<dbReference type="SUPFAM" id="SSF161111">
    <property type="entry name" value="Cation efflux protein transmembrane domain-like"/>
    <property type="match status" value="1"/>
</dbReference>
<reference evidence="9" key="1">
    <citation type="submission" date="2024-05" db="EMBL/GenBank/DDBJ databases">
        <title>Alkalihalobacillus sp. strain MEB203 novel alkaliphilic bacterium from Lonar Lake, India.</title>
        <authorList>
            <person name="Joshi A."/>
            <person name="Thite S."/>
            <person name="Mengade P."/>
        </authorList>
    </citation>
    <scope>NUCLEOTIDE SEQUENCE</scope>
    <source>
        <strain evidence="9">MEB 203</strain>
    </source>
</reference>
<protein>
    <submittedName>
        <fullName evidence="9">Cation diffusion facilitator family transporter</fullName>
    </submittedName>
</protein>
<evidence type="ECO:0000259" key="8">
    <source>
        <dbReference type="Pfam" id="PF01545"/>
    </source>
</evidence>
<dbReference type="PANTHER" id="PTHR43840:SF15">
    <property type="entry name" value="MITOCHONDRIAL METAL TRANSPORTER 1-RELATED"/>
    <property type="match status" value="1"/>
</dbReference>
<feature type="transmembrane region" description="Helical" evidence="7">
    <location>
        <begin position="155"/>
        <end position="174"/>
    </location>
</feature>
<keyword evidence="6 7" id="KW-0472">Membrane</keyword>
<evidence type="ECO:0000256" key="6">
    <source>
        <dbReference type="ARBA" id="ARBA00023136"/>
    </source>
</evidence>